<dbReference type="Gene3D" id="3.40.50.1820">
    <property type="entry name" value="alpha/beta hydrolase"/>
    <property type="match status" value="1"/>
</dbReference>
<dbReference type="GO" id="GO:0016787">
    <property type="term" value="F:hydrolase activity"/>
    <property type="evidence" value="ECO:0007669"/>
    <property type="project" value="UniProtKB-KW"/>
</dbReference>
<gene>
    <name evidence="1" type="ORF">HINF_LOCUS35618</name>
    <name evidence="2" type="ORF">HINF_LOCUS67457</name>
</gene>
<sequence>MSLLVNCLGYRKVKGSISTVPNLKTIRQFNPKLKREITFSIHSPKCANVSPYIFIYSHGNGDNICDCKQSMDAHSRIFKSVFVCYDYLGYGETSGRATEQSSIVICEHVLNYVQQTYKNSKIVLWGRSIGSVPTVAVGSDPRVSCIIVESGLSTALSAACTSPFCSCIDGFKNINRLENVNCPILLMHALDDDTIPYRCSLQNFEILKRKQQCYRNEDSLFSEQINSCNNIMQSGNNWHYTFKTGGHNDLNENETAQIVNRFLINAFRTQENERKSVKTEPNFKGKDKLIVSYI</sequence>
<dbReference type="EMBL" id="CATOUU010000784">
    <property type="protein sequence ID" value="CAI9947973.1"/>
    <property type="molecule type" value="Genomic_DNA"/>
</dbReference>
<evidence type="ECO:0000313" key="1">
    <source>
        <dbReference type="EMBL" id="CAI9947973.1"/>
    </source>
</evidence>
<keyword evidence="3" id="KW-1185">Reference proteome</keyword>
<dbReference type="AlphaFoldDB" id="A0AA86Q1P8"/>
<evidence type="ECO:0000313" key="2">
    <source>
        <dbReference type="EMBL" id="CAL6094413.1"/>
    </source>
</evidence>
<reference evidence="1" key="1">
    <citation type="submission" date="2023-06" db="EMBL/GenBank/DDBJ databases">
        <authorList>
            <person name="Kurt Z."/>
        </authorList>
    </citation>
    <scope>NUCLEOTIDE SEQUENCE</scope>
</reference>
<comment type="caution">
    <text evidence="1">The sequence shown here is derived from an EMBL/GenBank/DDBJ whole genome shotgun (WGS) entry which is preliminary data.</text>
</comment>
<accession>A0AA86Q1P8</accession>
<dbReference type="InterPro" id="IPR029058">
    <property type="entry name" value="AB_hydrolase_fold"/>
</dbReference>
<dbReference type="PANTHER" id="PTHR12277:SF81">
    <property type="entry name" value="PROTEIN ABHD13"/>
    <property type="match status" value="1"/>
</dbReference>
<dbReference type="PANTHER" id="PTHR12277">
    <property type="entry name" value="ALPHA/BETA HYDROLASE DOMAIN-CONTAINING PROTEIN"/>
    <property type="match status" value="1"/>
</dbReference>
<keyword evidence="1" id="KW-0378">Hydrolase</keyword>
<proteinExistence type="predicted"/>
<dbReference type="EMBL" id="CAXDID020000466">
    <property type="protein sequence ID" value="CAL6094413.1"/>
    <property type="molecule type" value="Genomic_DNA"/>
</dbReference>
<evidence type="ECO:0000313" key="3">
    <source>
        <dbReference type="Proteomes" id="UP001642409"/>
    </source>
</evidence>
<dbReference type="SUPFAM" id="SSF53474">
    <property type="entry name" value="alpha/beta-Hydrolases"/>
    <property type="match status" value="1"/>
</dbReference>
<dbReference type="Proteomes" id="UP001642409">
    <property type="component" value="Unassembled WGS sequence"/>
</dbReference>
<protein>
    <submittedName>
        <fullName evidence="1">Alpha/beta hydrolase family protein</fullName>
    </submittedName>
    <submittedName>
        <fullName evidence="2">Alpha/beta_hydrolase family protein</fullName>
    </submittedName>
</protein>
<reference evidence="2 3" key="2">
    <citation type="submission" date="2024-07" db="EMBL/GenBank/DDBJ databases">
        <authorList>
            <person name="Akdeniz Z."/>
        </authorList>
    </citation>
    <scope>NUCLEOTIDE SEQUENCE [LARGE SCALE GENOMIC DNA]</scope>
</reference>
<organism evidence="1">
    <name type="scientific">Hexamita inflata</name>
    <dbReference type="NCBI Taxonomy" id="28002"/>
    <lineage>
        <taxon>Eukaryota</taxon>
        <taxon>Metamonada</taxon>
        <taxon>Diplomonadida</taxon>
        <taxon>Hexamitidae</taxon>
        <taxon>Hexamitinae</taxon>
        <taxon>Hexamita</taxon>
    </lineage>
</organism>
<name>A0AA86Q1P8_9EUKA</name>